<dbReference type="EMBL" id="FWXW01000005">
    <property type="protein sequence ID" value="SMC73288.1"/>
    <property type="molecule type" value="Genomic_DNA"/>
</dbReference>
<feature type="compositionally biased region" description="Basic residues" evidence="1">
    <location>
        <begin position="131"/>
        <end position="155"/>
    </location>
</feature>
<dbReference type="Gene3D" id="3.30.1330.30">
    <property type="match status" value="1"/>
</dbReference>
<keyword evidence="2" id="KW-0689">Ribosomal protein</keyword>
<organism evidence="2 3">
    <name type="scientific">Papillibacter cinnamivorans DSM 12816</name>
    <dbReference type="NCBI Taxonomy" id="1122930"/>
    <lineage>
        <taxon>Bacteria</taxon>
        <taxon>Bacillati</taxon>
        <taxon>Bacillota</taxon>
        <taxon>Clostridia</taxon>
        <taxon>Eubacteriales</taxon>
        <taxon>Oscillospiraceae</taxon>
        <taxon>Papillibacter</taxon>
    </lineage>
</organism>
<evidence type="ECO:0000313" key="3">
    <source>
        <dbReference type="Proteomes" id="UP000192790"/>
    </source>
</evidence>
<dbReference type="GO" id="GO:0005840">
    <property type="term" value="C:ribosome"/>
    <property type="evidence" value="ECO:0007669"/>
    <property type="project" value="UniProtKB-KW"/>
</dbReference>
<evidence type="ECO:0000256" key="1">
    <source>
        <dbReference type="SAM" id="MobiDB-lite"/>
    </source>
</evidence>
<accession>A0A1W2BL55</accession>
<dbReference type="SUPFAM" id="SSF55315">
    <property type="entry name" value="L30e-like"/>
    <property type="match status" value="1"/>
</dbReference>
<dbReference type="STRING" id="1122930.SAMN02745168_2262"/>
<keyword evidence="3" id="KW-1185">Reference proteome</keyword>
<dbReference type="Proteomes" id="UP000192790">
    <property type="component" value="Unassembled WGS sequence"/>
</dbReference>
<keyword evidence="2" id="KW-0687">Ribonucleoprotein</keyword>
<dbReference type="OrthoDB" id="9794863at2"/>
<sequence>MNKALSWIGLAKKAGTLAAGEEPVGAAARAHTAKLVAVASDAAENTCRRAKHFAEAGGAAFMGVPFTKAELGSVIGRGSCAVFALTDAVFAANLAEKLAGEDPAGYASQAESLAELARRVQQRKLESRLHEKNKKLGTGKKRAPRNGARRKPGKD</sequence>
<name>A0A1W2BL55_9FIRM</name>
<protein>
    <submittedName>
        <fullName evidence="2">Ribosomal protein L7Ae</fullName>
    </submittedName>
</protein>
<proteinExistence type="predicted"/>
<evidence type="ECO:0000313" key="2">
    <source>
        <dbReference type="EMBL" id="SMC73288.1"/>
    </source>
</evidence>
<dbReference type="RefSeq" id="WP_084234927.1">
    <property type="nucleotide sequence ID" value="NZ_FWXW01000005.1"/>
</dbReference>
<reference evidence="2 3" key="1">
    <citation type="submission" date="2017-04" db="EMBL/GenBank/DDBJ databases">
        <authorList>
            <person name="Afonso C.L."/>
            <person name="Miller P.J."/>
            <person name="Scott M.A."/>
            <person name="Spackman E."/>
            <person name="Goraichik I."/>
            <person name="Dimitrov K.M."/>
            <person name="Suarez D.L."/>
            <person name="Swayne D.E."/>
        </authorList>
    </citation>
    <scope>NUCLEOTIDE SEQUENCE [LARGE SCALE GENOMIC DNA]</scope>
    <source>
        <strain evidence="2 3">DSM 12816</strain>
    </source>
</reference>
<dbReference type="AlphaFoldDB" id="A0A1W2BL55"/>
<dbReference type="InterPro" id="IPR029064">
    <property type="entry name" value="Ribosomal_eL30-like_sf"/>
</dbReference>
<gene>
    <name evidence="2" type="ORF">SAMN02745168_2262</name>
</gene>
<feature type="region of interest" description="Disordered" evidence="1">
    <location>
        <begin position="121"/>
        <end position="155"/>
    </location>
</feature>